<feature type="signal peptide" evidence="1">
    <location>
        <begin position="1"/>
        <end position="25"/>
    </location>
</feature>
<organism evidence="2">
    <name type="scientific">Rhipicephalus microplus</name>
    <name type="common">Cattle tick</name>
    <name type="synonym">Boophilus microplus</name>
    <dbReference type="NCBI Taxonomy" id="6941"/>
    <lineage>
        <taxon>Eukaryota</taxon>
        <taxon>Metazoa</taxon>
        <taxon>Ecdysozoa</taxon>
        <taxon>Arthropoda</taxon>
        <taxon>Chelicerata</taxon>
        <taxon>Arachnida</taxon>
        <taxon>Acari</taxon>
        <taxon>Parasitiformes</taxon>
        <taxon>Ixodida</taxon>
        <taxon>Ixodoidea</taxon>
        <taxon>Ixodidae</taxon>
        <taxon>Rhipicephalinae</taxon>
        <taxon>Rhipicephalus</taxon>
        <taxon>Boophilus</taxon>
    </lineage>
</organism>
<dbReference type="AlphaFoldDB" id="A0A6M2DDB4"/>
<proteinExistence type="predicted"/>
<dbReference type="EMBL" id="GHWJ01010474">
    <property type="protein sequence ID" value="NOV43211.1"/>
    <property type="molecule type" value="Transcribed_RNA"/>
</dbReference>
<protein>
    <submittedName>
        <fullName evidence="2">Putative secreted protein</fullName>
    </submittedName>
</protein>
<accession>A0A6M2DDB4</accession>
<feature type="chain" id="PRO_5026748166" evidence="1">
    <location>
        <begin position="26"/>
        <end position="82"/>
    </location>
</feature>
<sequence length="82" mass="9317">MQNRSSAVFVFTMLCNYFFLLQVYCQPCGKPGQVHLSNMLYSGVTAFRSSPALGSYKRKRVFPKAMPKVQVTPKSGRLRMHP</sequence>
<evidence type="ECO:0000256" key="1">
    <source>
        <dbReference type="SAM" id="SignalP"/>
    </source>
</evidence>
<keyword evidence="1" id="KW-0732">Signal</keyword>
<reference evidence="2" key="1">
    <citation type="submission" date="2019-09" db="EMBL/GenBank/DDBJ databases">
        <title>Organ-specific transcriptomic study of the physiology of the cattle tick, Rhipicephalus microplus.</title>
        <authorList>
            <person name="Tirloni L."/>
            <person name="Braz G."/>
            <person name="Gandara A.C.P."/>
            <person name="Sabadin G.A."/>
            <person name="da Silva R.M."/>
            <person name="Guizzo M.G."/>
            <person name="Machado J.A."/>
            <person name="Costa E.P."/>
            <person name="Gomes H.F."/>
            <person name="Moraes J."/>
            <person name="Mota M.B.S."/>
            <person name="Mesquita R.D."/>
            <person name="Alvarenga P.H."/>
            <person name="Alves F."/>
            <person name="Seixas A."/>
            <person name="da Fonseca R.N."/>
            <person name="Fogaca A."/>
            <person name="Logullo C."/>
            <person name="Tanaka A."/>
            <person name="Daffre S."/>
            <person name="Termignoni C."/>
            <person name="Vaz I.S.Jr."/>
            <person name="Oliveira P.L."/>
            <person name="Ribeiro J.M."/>
        </authorList>
    </citation>
    <scope>NUCLEOTIDE SEQUENCE</scope>
    <source>
        <strain evidence="2">Porto Alegre</strain>
    </source>
</reference>
<evidence type="ECO:0000313" key="2">
    <source>
        <dbReference type="EMBL" id="NOV43211.1"/>
    </source>
</evidence>
<name>A0A6M2DDB4_RHIMP</name>